<keyword evidence="5" id="KW-1185">Reference proteome</keyword>
<name>A0A813YB14_9BILA</name>
<dbReference type="InterPro" id="IPR042655">
    <property type="entry name" value="LRC72"/>
</dbReference>
<comment type="caution">
    <text evidence="2">The sequence shown here is derived from an EMBL/GenBank/DDBJ whole genome shotgun (WGS) entry which is preliminary data.</text>
</comment>
<dbReference type="EMBL" id="CAJNOL010000223">
    <property type="protein sequence ID" value="CAF0943880.1"/>
    <property type="molecule type" value="Genomic_DNA"/>
</dbReference>
<protein>
    <recommendedName>
        <fullName evidence="6">Leucine-rich repeat-containing protein</fullName>
    </recommendedName>
</protein>
<evidence type="ECO:0000313" key="3">
    <source>
        <dbReference type="EMBL" id="CAF0943880.1"/>
    </source>
</evidence>
<feature type="compositionally biased region" description="Basic and acidic residues" evidence="1">
    <location>
        <begin position="468"/>
        <end position="481"/>
    </location>
</feature>
<evidence type="ECO:0000256" key="1">
    <source>
        <dbReference type="SAM" id="MobiDB-lite"/>
    </source>
</evidence>
<accession>A0A813YB14</accession>
<feature type="region of interest" description="Disordered" evidence="1">
    <location>
        <begin position="786"/>
        <end position="808"/>
    </location>
</feature>
<gene>
    <name evidence="3" type="ORF">JXQ802_LOCUS11309</name>
    <name evidence="2" type="ORF">PYM288_LOCUS8568</name>
</gene>
<dbReference type="EMBL" id="CAJNOH010000116">
    <property type="protein sequence ID" value="CAF0881644.1"/>
    <property type="molecule type" value="Genomic_DNA"/>
</dbReference>
<organism evidence="2 4">
    <name type="scientific">Rotaria sordida</name>
    <dbReference type="NCBI Taxonomy" id="392033"/>
    <lineage>
        <taxon>Eukaryota</taxon>
        <taxon>Metazoa</taxon>
        <taxon>Spiralia</taxon>
        <taxon>Gnathifera</taxon>
        <taxon>Rotifera</taxon>
        <taxon>Eurotatoria</taxon>
        <taxon>Bdelloidea</taxon>
        <taxon>Philodinida</taxon>
        <taxon>Philodinidae</taxon>
        <taxon>Rotaria</taxon>
    </lineage>
</organism>
<dbReference type="AlphaFoldDB" id="A0A813YB14"/>
<dbReference type="PANTHER" id="PTHR46759:SF2">
    <property type="match status" value="1"/>
</dbReference>
<evidence type="ECO:0000313" key="5">
    <source>
        <dbReference type="Proteomes" id="UP000663870"/>
    </source>
</evidence>
<feature type="region of interest" description="Disordered" evidence="1">
    <location>
        <begin position="455"/>
        <end position="495"/>
    </location>
</feature>
<feature type="compositionally biased region" description="Polar residues" evidence="1">
    <location>
        <begin position="482"/>
        <end position="492"/>
    </location>
</feature>
<evidence type="ECO:0000313" key="2">
    <source>
        <dbReference type="EMBL" id="CAF0881644.1"/>
    </source>
</evidence>
<dbReference type="InterPro" id="IPR032675">
    <property type="entry name" value="LRR_dom_sf"/>
</dbReference>
<proteinExistence type="predicted"/>
<reference evidence="2" key="1">
    <citation type="submission" date="2021-02" db="EMBL/GenBank/DDBJ databases">
        <authorList>
            <person name="Nowell W R."/>
        </authorList>
    </citation>
    <scope>NUCLEOTIDE SEQUENCE</scope>
</reference>
<dbReference type="PANTHER" id="PTHR46759">
    <property type="entry name" value="LEUCINE-RICH REPEAT-CONTAINING PROTEIN 72"/>
    <property type="match status" value="1"/>
</dbReference>
<dbReference type="Gene3D" id="3.80.10.10">
    <property type="entry name" value="Ribonuclease Inhibitor"/>
    <property type="match status" value="1"/>
</dbReference>
<dbReference type="Proteomes" id="UP000663854">
    <property type="component" value="Unassembled WGS sequence"/>
</dbReference>
<evidence type="ECO:0008006" key="6">
    <source>
        <dbReference type="Google" id="ProtNLM"/>
    </source>
</evidence>
<evidence type="ECO:0000313" key="4">
    <source>
        <dbReference type="Proteomes" id="UP000663854"/>
    </source>
</evidence>
<sequence>MKAPIRVPLNRNNHDEEKSNYANFNNTRIITLFQVPQYEQLQILICNGNSLTTLAGVEHIKHLWKLDVGNNQIRSLQHLSRFIALGSLILSNNRLQWIELQHIRHMFILDLRLDGNTILDADSNYRQHVLDCLPRIWMCDGIFVSTSERNQVDEFFTQSSLAQKPVRHKLARDIFMPTNLKDRAINGLFGSKATELFAKFPMNCFVNSELDKRRIKHLAATIQDLLLTEMRNDEGKKHDEFLMENRHILYHMVDIRENHVEEFNMCLILLVTHMLFEIPVELLNNVFDITHIKSIGNLNIDLIFSSSEELKSMIASLIHAGTRLDRDENHPSAFNDKLFNSLSIVITNQLRQLSTLNTSQPYPNGSIVSEAKSMVCLEVMQILIMCPLFYTLIDNPNVNSILKQALDRSPAYGSIKDVLKNLTADEKSAEEQKDLLSPILGNILKMTMRTLSTKKTKKINEPLQAETTKPEQDNSNKRQQERILSSPKSSQRAPIHRIPTIGDRILTAPQTFARIVTIPDGDIAMIQFDHILAVNGSMIKNGSLNDHTNYVSMNNFEWDASHDYWRPKFALGDKITLHMATIREETSRNLPLPRALPSKTLESIEKKRPIPKLFEINLNNKPKEAFVEPPPVSNINHEENNNSQQNPTIENQVITTEEIIIERPMSVRIIKQKQEQQNKDLTTNETISSSPILIESTLFLMPDQSQPPISSIDQQQQQQQSFTTSTIVHDFERSSSASRRTTTTNRIHVPVHNASQWFNGPNMQNERSGRMEKIISSLVRRSFRPISDNTMPRVPTLTSPSSREHALSKGFRPGTLQDFCIESQRMVPTPFMFNRQSQSTKNRYAPSTRSYDLSRSNEGGFRIKCLFNPPCPTPSWM</sequence>
<dbReference type="Proteomes" id="UP000663870">
    <property type="component" value="Unassembled WGS sequence"/>
</dbReference>
<dbReference type="SUPFAM" id="SSF52058">
    <property type="entry name" value="L domain-like"/>
    <property type="match status" value="1"/>
</dbReference>